<evidence type="ECO:0000256" key="4">
    <source>
        <dbReference type="ARBA" id="ARBA00023242"/>
    </source>
</evidence>
<evidence type="ECO:0000313" key="6">
    <source>
        <dbReference type="Proteomes" id="UP000818029"/>
    </source>
</evidence>
<dbReference type="KEGG" id="ghi:107937506"/>
<evidence type="ECO:0000256" key="3">
    <source>
        <dbReference type="ARBA" id="ARBA00023163"/>
    </source>
</evidence>
<dbReference type="PaxDb" id="3635-A0A1U8MJZ8"/>
<dbReference type="GO" id="GO:0046982">
    <property type="term" value="F:protein heterodimerization activity"/>
    <property type="evidence" value="ECO:0007669"/>
    <property type="project" value="InterPro"/>
</dbReference>
<dbReference type="Pfam" id="PF07524">
    <property type="entry name" value="Bromo_TP"/>
    <property type="match status" value="1"/>
</dbReference>
<keyword evidence="3" id="KW-0804">Transcription</keyword>
<dbReference type="RefSeq" id="XP_016725884.1">
    <property type="nucleotide sequence ID" value="XM_016870395.1"/>
</dbReference>
<evidence type="ECO:0000313" key="7">
    <source>
        <dbReference type="RefSeq" id="XP_016725884.1"/>
    </source>
</evidence>
<reference evidence="6" key="1">
    <citation type="journal article" date="2020" name="Nat. Genet.">
        <title>Genomic diversifications of five Gossypium allopolyploid species and their impact on cotton improvement.</title>
        <authorList>
            <person name="Chen Z.J."/>
            <person name="Sreedasyam A."/>
            <person name="Ando A."/>
            <person name="Song Q."/>
            <person name="De Santiago L.M."/>
            <person name="Hulse-Kemp A.M."/>
            <person name="Ding M."/>
            <person name="Ye W."/>
            <person name="Kirkbride R.C."/>
            <person name="Jenkins J."/>
            <person name="Plott C."/>
            <person name="Lovell J."/>
            <person name="Lin Y.M."/>
            <person name="Vaughn R."/>
            <person name="Liu B."/>
            <person name="Simpson S."/>
            <person name="Scheffler B.E."/>
            <person name="Wen L."/>
            <person name="Saski C.A."/>
            <person name="Grover C.E."/>
            <person name="Hu G."/>
            <person name="Conover J.L."/>
            <person name="Carlson J.W."/>
            <person name="Shu S."/>
            <person name="Boston L.B."/>
            <person name="Williams M."/>
            <person name="Peterson D.G."/>
            <person name="McGee K."/>
            <person name="Jones D.C."/>
            <person name="Wendel J.F."/>
            <person name="Stelly D.M."/>
            <person name="Grimwood J."/>
            <person name="Schmutz J."/>
        </authorList>
    </citation>
    <scope>NUCLEOTIDE SEQUENCE [LARGE SCALE GENOMIC DNA]</scope>
    <source>
        <strain evidence="6">cv. TM-1</strain>
    </source>
</reference>
<dbReference type="SMART" id="SM00576">
    <property type="entry name" value="BTP"/>
    <property type="match status" value="1"/>
</dbReference>
<dbReference type="InterPro" id="IPR037818">
    <property type="entry name" value="TAF8"/>
</dbReference>
<dbReference type="OrthoDB" id="436852at2759"/>
<dbReference type="Gene3D" id="1.10.20.10">
    <property type="entry name" value="Histone, subunit A"/>
    <property type="match status" value="1"/>
</dbReference>
<proteinExistence type="predicted"/>
<dbReference type="CDD" id="cd00076">
    <property type="entry name" value="HFD_SF"/>
    <property type="match status" value="1"/>
</dbReference>
<dbReference type="STRING" id="3635.A0A1U8MJZ8"/>
<keyword evidence="6" id="KW-1185">Reference proteome</keyword>
<keyword evidence="2" id="KW-0805">Transcription regulation</keyword>
<keyword evidence="4" id="KW-0539">Nucleus</keyword>
<dbReference type="Proteomes" id="UP000818029">
    <property type="component" value="Chromosome A10"/>
</dbReference>
<dbReference type="PANTHER" id="PTHR46338">
    <property type="entry name" value="TRANSCRIPTION INITIATION FACTOR TFIID SUBUNIT 8"/>
    <property type="match status" value="1"/>
</dbReference>
<evidence type="ECO:0000256" key="1">
    <source>
        <dbReference type="ARBA" id="ARBA00004123"/>
    </source>
</evidence>
<dbReference type="PANTHER" id="PTHR46338:SF13">
    <property type="entry name" value="TRANSCRIPTION INITIATION FACTOR TFIID SUBUNIT 8-LIKE"/>
    <property type="match status" value="1"/>
</dbReference>
<dbReference type="GeneID" id="107937506"/>
<evidence type="ECO:0000259" key="5">
    <source>
        <dbReference type="SMART" id="SM00576"/>
    </source>
</evidence>
<dbReference type="AlphaFoldDB" id="A0A1U8MJZ8"/>
<comment type="subcellular location">
    <subcellularLocation>
        <location evidence="1">Nucleus</location>
    </subcellularLocation>
</comment>
<dbReference type="InterPro" id="IPR009072">
    <property type="entry name" value="Histone-fold"/>
</dbReference>
<dbReference type="GO" id="GO:0006366">
    <property type="term" value="P:transcription by RNA polymerase II"/>
    <property type="evidence" value="ECO:0000318"/>
    <property type="project" value="GO_Central"/>
</dbReference>
<dbReference type="OMA" id="DHLWENS"/>
<evidence type="ECO:0000256" key="2">
    <source>
        <dbReference type="ARBA" id="ARBA00023015"/>
    </source>
</evidence>
<gene>
    <name evidence="7" type="primary">LOC107937506</name>
</gene>
<name>A0A1U8MJZ8_GOSHI</name>
<sequence>MRKSRSKRKSNIHLQQPTTNPRDFQFMITKVAVSQICKSVGFRRSRVSALETLTLVATKYLETLVKSAASFSNAASRTQSNILDLTNALHDMSLQVGFMGASTLYDHNNCLLKSSALESLSDFVSSTNEIPFAKPIERAKERESEEVNAVPGSFQERGGHIPEWLPRFPDVGDTNENCDKRVNGEQLWENSSSVLGCQIDGFEEKRCGSNNVGKLPKGRSRIKFRVNNGGGTRVDLNVISCNNVFGQSKDEEEAEPVAVCEKSVKSEEKQILVYKRRKKRCQFL</sequence>
<reference evidence="7" key="2">
    <citation type="submission" date="2025-08" db="UniProtKB">
        <authorList>
            <consortium name="RefSeq"/>
        </authorList>
    </citation>
    <scope>IDENTIFICATION</scope>
</reference>
<feature type="domain" description="Bromodomain associated" evidence="5">
    <location>
        <begin position="22"/>
        <end position="98"/>
    </location>
</feature>
<dbReference type="InterPro" id="IPR006565">
    <property type="entry name" value="BTP"/>
</dbReference>
<protein>
    <submittedName>
        <fullName evidence="7">Transcription initiation factor TFIID subunit 8</fullName>
    </submittedName>
</protein>
<organism evidence="6 7">
    <name type="scientific">Gossypium hirsutum</name>
    <name type="common">Upland cotton</name>
    <name type="synonym">Gossypium mexicanum</name>
    <dbReference type="NCBI Taxonomy" id="3635"/>
    <lineage>
        <taxon>Eukaryota</taxon>
        <taxon>Viridiplantae</taxon>
        <taxon>Streptophyta</taxon>
        <taxon>Embryophyta</taxon>
        <taxon>Tracheophyta</taxon>
        <taxon>Spermatophyta</taxon>
        <taxon>Magnoliopsida</taxon>
        <taxon>eudicotyledons</taxon>
        <taxon>Gunneridae</taxon>
        <taxon>Pentapetalae</taxon>
        <taxon>rosids</taxon>
        <taxon>malvids</taxon>
        <taxon>Malvales</taxon>
        <taxon>Malvaceae</taxon>
        <taxon>Malvoideae</taxon>
        <taxon>Gossypium</taxon>
    </lineage>
</organism>
<accession>A0A1U8MJZ8</accession>
<dbReference type="GO" id="GO:0005669">
    <property type="term" value="C:transcription factor TFIID complex"/>
    <property type="evidence" value="ECO:0000318"/>
    <property type="project" value="GO_Central"/>
</dbReference>